<comment type="similarity">
    <text evidence="1">Belongs to the GILT family.</text>
</comment>
<name>A0A0N5A1E7_PARTI</name>
<dbReference type="Proteomes" id="UP000038045">
    <property type="component" value="Unplaced"/>
</dbReference>
<sequence>MEASQNQEISNNLDVNTRVVTVNVYGEGLCPDTTNFFDYYFSRFVSEFENEDDVLISYIPFGKAHCKYACQNSNCSYSCISQHGDKEVKISALQNCVIDVYKNFNDYFDIVHCVQGKSSIDNAATNCFTKIDTNVANALIRCGQGSEGLRLLAGSENITKTNVPDLNFVPWVVINGERDSSAIFEGLEKTVCKELSTFRTVPAVCNSYLK</sequence>
<accession>A0A0N5A1E7</accession>
<proteinExistence type="inferred from homology"/>
<reference evidence="4" key="1">
    <citation type="submission" date="2017-02" db="UniProtKB">
        <authorList>
            <consortium name="WormBaseParasite"/>
        </authorList>
    </citation>
    <scope>IDENTIFICATION</scope>
</reference>
<evidence type="ECO:0000313" key="3">
    <source>
        <dbReference type="Proteomes" id="UP000038045"/>
    </source>
</evidence>
<dbReference type="InterPro" id="IPR004911">
    <property type="entry name" value="Interferon-induced_GILT"/>
</dbReference>
<keyword evidence="3" id="KW-1185">Reference proteome</keyword>
<dbReference type="PANTHER" id="PTHR13234">
    <property type="entry name" value="GAMMA-INTERFERON INDUCIBLE LYSOSOMAL THIOL REDUCTASE GILT"/>
    <property type="match status" value="1"/>
</dbReference>
<keyword evidence="2" id="KW-0325">Glycoprotein</keyword>
<dbReference type="WBParaSite" id="PTRK_0001544600.1">
    <property type="protein sequence ID" value="PTRK_0001544600.1"/>
    <property type="gene ID" value="PTRK_0001544600"/>
</dbReference>
<evidence type="ECO:0000313" key="4">
    <source>
        <dbReference type="WBParaSite" id="PTRK_0001544600.1"/>
    </source>
</evidence>
<dbReference type="Pfam" id="PF03227">
    <property type="entry name" value="GILT"/>
    <property type="match status" value="1"/>
</dbReference>
<dbReference type="STRING" id="131310.A0A0N5A1E7"/>
<protein>
    <submittedName>
        <fullName evidence="4">GILT-like protein F37H8.5</fullName>
    </submittedName>
</protein>
<dbReference type="PANTHER" id="PTHR13234:SF70">
    <property type="entry name" value="GILT-LIKE PROTEIN C02D5.2"/>
    <property type="match status" value="1"/>
</dbReference>
<evidence type="ECO:0000256" key="2">
    <source>
        <dbReference type="ARBA" id="ARBA00023180"/>
    </source>
</evidence>
<organism evidence="3 4">
    <name type="scientific">Parastrongyloides trichosuri</name>
    <name type="common">Possum-specific nematode worm</name>
    <dbReference type="NCBI Taxonomy" id="131310"/>
    <lineage>
        <taxon>Eukaryota</taxon>
        <taxon>Metazoa</taxon>
        <taxon>Ecdysozoa</taxon>
        <taxon>Nematoda</taxon>
        <taxon>Chromadorea</taxon>
        <taxon>Rhabditida</taxon>
        <taxon>Tylenchina</taxon>
        <taxon>Panagrolaimomorpha</taxon>
        <taxon>Strongyloidoidea</taxon>
        <taxon>Strongyloididae</taxon>
        <taxon>Parastrongyloides</taxon>
    </lineage>
</organism>
<evidence type="ECO:0000256" key="1">
    <source>
        <dbReference type="ARBA" id="ARBA00005679"/>
    </source>
</evidence>
<dbReference type="AlphaFoldDB" id="A0A0N5A1E7"/>
<dbReference type="GO" id="GO:0016671">
    <property type="term" value="F:oxidoreductase activity, acting on a sulfur group of donors, disulfide as acceptor"/>
    <property type="evidence" value="ECO:0007669"/>
    <property type="project" value="InterPro"/>
</dbReference>